<sequence>MNSPIRARRKEVMCMPQESQQAFEKSFPDYPPHFYDLHENGEYIVWDMRNRFMAWQASREQLKAKLLSEEMVEIIKALIDNHYDGDIEALDTHGAAKAALEAVVGQL</sequence>
<protein>
    <submittedName>
        <fullName evidence="1">Uncharacterized protein</fullName>
    </submittedName>
</protein>
<dbReference type="Pfam" id="PF26207">
    <property type="entry name" value="Phage_phiTE_015"/>
    <property type="match status" value="1"/>
</dbReference>
<dbReference type="InterPro" id="IPR058601">
    <property type="entry name" value="Phage_phiTE_015-like"/>
</dbReference>
<gene>
    <name evidence="1" type="ORF">UFOVP191_44</name>
</gene>
<organism evidence="1">
    <name type="scientific">uncultured Caudovirales phage</name>
    <dbReference type="NCBI Taxonomy" id="2100421"/>
    <lineage>
        <taxon>Viruses</taxon>
        <taxon>Duplodnaviria</taxon>
        <taxon>Heunggongvirae</taxon>
        <taxon>Uroviricota</taxon>
        <taxon>Caudoviricetes</taxon>
        <taxon>Peduoviridae</taxon>
        <taxon>Maltschvirus</taxon>
        <taxon>Maltschvirus maltsch</taxon>
    </lineage>
</organism>
<accession>A0A6J7WGL8</accession>
<reference evidence="1" key="1">
    <citation type="submission" date="2020-05" db="EMBL/GenBank/DDBJ databases">
        <authorList>
            <person name="Chiriac C."/>
            <person name="Salcher M."/>
            <person name="Ghai R."/>
            <person name="Kavagutti S V."/>
        </authorList>
    </citation>
    <scope>NUCLEOTIDE SEQUENCE</scope>
</reference>
<evidence type="ECO:0000313" key="1">
    <source>
        <dbReference type="EMBL" id="CAB5212882.1"/>
    </source>
</evidence>
<proteinExistence type="predicted"/>
<dbReference type="EMBL" id="LR798233">
    <property type="protein sequence ID" value="CAB5212882.1"/>
    <property type="molecule type" value="Genomic_DNA"/>
</dbReference>
<name>A0A6J7WGL8_9CAUD</name>